<dbReference type="Pfam" id="PF00091">
    <property type="entry name" value="Tubulin"/>
    <property type="match status" value="1"/>
</dbReference>
<dbReference type="AlphaFoldDB" id="A0A3M6TKA2"/>
<gene>
    <name evidence="2" type="ORF">pdam_00015864</name>
</gene>
<proteinExistence type="predicted"/>
<dbReference type="InterPro" id="IPR003008">
    <property type="entry name" value="Tubulin_FtsZ_GTPase"/>
</dbReference>
<evidence type="ECO:0000259" key="1">
    <source>
        <dbReference type="Pfam" id="PF00091"/>
    </source>
</evidence>
<dbReference type="GO" id="GO:0005525">
    <property type="term" value="F:GTP binding"/>
    <property type="evidence" value="ECO:0007669"/>
    <property type="project" value="InterPro"/>
</dbReference>
<evidence type="ECO:0000313" key="3">
    <source>
        <dbReference type="Proteomes" id="UP000275408"/>
    </source>
</evidence>
<dbReference type="SUPFAM" id="SSF52490">
    <property type="entry name" value="Tubulin nucleotide-binding domain-like"/>
    <property type="match status" value="1"/>
</dbReference>
<dbReference type="PANTHER" id="PTHR36527">
    <property type="entry name" value="OS01G0282866 PROTEIN"/>
    <property type="match status" value="1"/>
</dbReference>
<evidence type="ECO:0000313" key="2">
    <source>
        <dbReference type="EMBL" id="RMX41664.1"/>
    </source>
</evidence>
<comment type="caution">
    <text evidence="2">The sequence shown here is derived from an EMBL/GenBank/DDBJ whole genome shotgun (WGS) entry which is preliminary data.</text>
</comment>
<dbReference type="Proteomes" id="UP000275408">
    <property type="component" value="Unassembled WGS sequence"/>
</dbReference>
<feature type="domain" description="Tubulin/FtsZ GTPase" evidence="1">
    <location>
        <begin position="2"/>
        <end position="79"/>
    </location>
</feature>
<dbReference type="EMBL" id="RCHS01003461">
    <property type="protein sequence ID" value="RMX41664.1"/>
    <property type="molecule type" value="Genomic_DNA"/>
</dbReference>
<keyword evidence="3" id="KW-1185">Reference proteome</keyword>
<sequence>MQFWELISDEHGISPDGHYTGKTPNQLDRLNVYFNETVDGRYIPRAACLDLEPGSIDSLRTSKYGRLFSPDNCICGFNMIFNSQADSNMNDLIAEYQQYEEAGPEDIIYDDGEYEELTDFPRDSPNNI</sequence>
<dbReference type="OrthoDB" id="5956409at2759"/>
<accession>A0A3M6TKA2</accession>
<dbReference type="Gene3D" id="3.40.50.1440">
    <property type="entry name" value="Tubulin/FtsZ, GTPase domain"/>
    <property type="match status" value="1"/>
</dbReference>
<dbReference type="PANTHER" id="PTHR36527:SF3">
    <property type="entry name" value="OS01G0282866 PROTEIN"/>
    <property type="match status" value="1"/>
</dbReference>
<name>A0A3M6TKA2_POCDA</name>
<organism evidence="2 3">
    <name type="scientific">Pocillopora damicornis</name>
    <name type="common">Cauliflower coral</name>
    <name type="synonym">Millepora damicornis</name>
    <dbReference type="NCBI Taxonomy" id="46731"/>
    <lineage>
        <taxon>Eukaryota</taxon>
        <taxon>Metazoa</taxon>
        <taxon>Cnidaria</taxon>
        <taxon>Anthozoa</taxon>
        <taxon>Hexacorallia</taxon>
        <taxon>Scleractinia</taxon>
        <taxon>Astrocoeniina</taxon>
        <taxon>Pocilloporidae</taxon>
        <taxon>Pocillopora</taxon>
    </lineage>
</organism>
<dbReference type="STRING" id="46731.A0A3M6TKA2"/>
<protein>
    <recommendedName>
        <fullName evidence="1">Tubulin/FtsZ GTPase domain-containing protein</fullName>
    </recommendedName>
</protein>
<reference evidence="2 3" key="1">
    <citation type="journal article" date="2018" name="Sci. Rep.">
        <title>Comparative analysis of the Pocillopora damicornis genome highlights role of immune system in coral evolution.</title>
        <authorList>
            <person name="Cunning R."/>
            <person name="Bay R.A."/>
            <person name="Gillette P."/>
            <person name="Baker A.C."/>
            <person name="Traylor-Knowles N."/>
        </authorList>
    </citation>
    <scope>NUCLEOTIDE SEQUENCE [LARGE SCALE GENOMIC DNA]</scope>
    <source>
        <strain evidence="2">RSMAS</strain>
        <tissue evidence="2">Whole animal</tissue>
    </source>
</reference>
<dbReference type="InterPro" id="IPR036525">
    <property type="entry name" value="Tubulin/FtsZ_GTPase_sf"/>
</dbReference>